<sequence>MTDLAPAIQAELAFADQVLADLREALPLDARARDPLVIATVGDLQVRLAAARALQRPHRSEDAPVRQIQARLAADHARQLAAELKREWLTDAPAPRQPGPSVRDLRRLLGEHHLTITD</sequence>
<dbReference type="Proteomes" id="UP000183046">
    <property type="component" value="Unassembled WGS sequence"/>
</dbReference>
<name>A0A1G5M7H2_9PSED</name>
<gene>
    <name evidence="1" type="ORF">SAMN05216279_101256</name>
</gene>
<dbReference type="EMBL" id="FMWB01000001">
    <property type="protein sequence ID" value="SCZ20691.1"/>
    <property type="molecule type" value="Genomic_DNA"/>
</dbReference>
<accession>A0A1G5M7H2</accession>
<reference evidence="2" key="1">
    <citation type="submission" date="2016-10" db="EMBL/GenBank/DDBJ databases">
        <authorList>
            <person name="de Groot N.N."/>
        </authorList>
    </citation>
    <scope>NUCLEOTIDE SEQUENCE [LARGE SCALE GENOMIC DNA]</scope>
    <source>
        <strain evidence="2">DSM 15758</strain>
    </source>
</reference>
<proteinExistence type="predicted"/>
<organism evidence="1 2">
    <name type="scientific">Pseudomonas oryzihabitans</name>
    <dbReference type="NCBI Taxonomy" id="47885"/>
    <lineage>
        <taxon>Bacteria</taxon>
        <taxon>Pseudomonadati</taxon>
        <taxon>Pseudomonadota</taxon>
        <taxon>Gammaproteobacteria</taxon>
        <taxon>Pseudomonadales</taxon>
        <taxon>Pseudomonadaceae</taxon>
        <taxon>Pseudomonas</taxon>
    </lineage>
</organism>
<dbReference type="GeneID" id="57557699"/>
<comment type="caution">
    <text evidence="1">The sequence shown here is derived from an EMBL/GenBank/DDBJ whole genome shotgun (WGS) entry which is preliminary data.</text>
</comment>
<evidence type="ECO:0000313" key="2">
    <source>
        <dbReference type="Proteomes" id="UP000183046"/>
    </source>
</evidence>
<protein>
    <recommendedName>
        <fullName evidence="3">Acyl-CoA dehydrogenase</fullName>
    </recommendedName>
</protein>
<dbReference type="AlphaFoldDB" id="A0A1G5M7H2"/>
<evidence type="ECO:0000313" key="1">
    <source>
        <dbReference type="EMBL" id="SCZ20691.1"/>
    </source>
</evidence>
<evidence type="ECO:0008006" key="3">
    <source>
        <dbReference type="Google" id="ProtNLM"/>
    </source>
</evidence>
<dbReference type="RefSeq" id="WP_027599625.1">
    <property type="nucleotide sequence ID" value="NZ_CP183397.1"/>
</dbReference>
<dbReference type="OrthoDB" id="6904931at2"/>